<dbReference type="InterPro" id="IPR017583">
    <property type="entry name" value="Tagatose/fructose_Pkinase"/>
</dbReference>
<dbReference type="InterPro" id="IPR002173">
    <property type="entry name" value="Carboh/pur_kinase_PfkB_CS"/>
</dbReference>
<evidence type="ECO:0000256" key="6">
    <source>
        <dbReference type="ARBA" id="ARBA00022777"/>
    </source>
</evidence>
<evidence type="ECO:0000259" key="12">
    <source>
        <dbReference type="Pfam" id="PF00294"/>
    </source>
</evidence>
<dbReference type="AlphaFoldDB" id="A0A5C8EJ02"/>
<evidence type="ECO:0000256" key="7">
    <source>
        <dbReference type="ARBA" id="ARBA00022840"/>
    </source>
</evidence>
<evidence type="ECO:0000256" key="11">
    <source>
        <dbReference type="RuleBase" id="RU369061"/>
    </source>
</evidence>
<sequence>MIYTLTLNPAIDYYIDMNKFEEGELNKVNNAYTLPGGKGINVSKVLKNFEVESVALGFYGGFTGNYIKTHLKDYGIKNGFIELEEDTRINIKLKTNSSESEISGKSPNISDKNIEELFKLIGNIKENDILVLSGSIPNSVRNSIYKEIIDLLKNKNIKVILDSRDEAFKEAIKSGVFLSKPNKNELKEYFNKEINSFEDIIFYSKKLIEEGSQNLIVSMGKEGSALITKDAVYKGNAPEGKLISSVGAGDSMVAGIVYGISKGLNIEDSYKYAIASGSATACSEGLTSFETMNKFLEKVKIEKYK</sequence>
<dbReference type="GO" id="GO:0005524">
    <property type="term" value="F:ATP binding"/>
    <property type="evidence" value="ECO:0007669"/>
    <property type="project" value="UniProtKB-UniRule"/>
</dbReference>
<evidence type="ECO:0000256" key="4">
    <source>
        <dbReference type="ARBA" id="ARBA00022679"/>
    </source>
</evidence>
<dbReference type="Proteomes" id="UP000322814">
    <property type="component" value="Unassembled WGS sequence"/>
</dbReference>
<evidence type="ECO:0000256" key="8">
    <source>
        <dbReference type="ARBA" id="ARBA00032802"/>
    </source>
</evidence>
<dbReference type="NCBIfam" id="TIGR03828">
    <property type="entry name" value="pfkB"/>
    <property type="match status" value="1"/>
</dbReference>
<evidence type="ECO:0000256" key="9">
    <source>
        <dbReference type="ARBA" id="ARBA00047745"/>
    </source>
</evidence>
<protein>
    <recommendedName>
        <fullName evidence="3 11">1-phosphofructokinase</fullName>
        <shortName evidence="11">Fru1PK</shortName>
        <ecNumber evidence="2 11">2.7.1.56</ecNumber>
    </recommendedName>
    <alternativeName>
        <fullName evidence="8 11">Fructose 1-phosphate kinase</fullName>
    </alternativeName>
</protein>
<dbReference type="GO" id="GO:0016052">
    <property type="term" value="P:carbohydrate catabolic process"/>
    <property type="evidence" value="ECO:0007669"/>
    <property type="project" value="UniProtKB-ARBA"/>
</dbReference>
<dbReference type="Pfam" id="PF00294">
    <property type="entry name" value="PfkB"/>
    <property type="match status" value="1"/>
</dbReference>
<evidence type="ECO:0000256" key="1">
    <source>
        <dbReference type="ARBA" id="ARBA00010688"/>
    </source>
</evidence>
<feature type="domain" description="Carbohydrate kinase PfkB" evidence="12">
    <location>
        <begin position="6"/>
        <end position="288"/>
    </location>
</feature>
<dbReference type="RefSeq" id="WP_147770688.1">
    <property type="nucleotide sequence ID" value="NZ_SAYB01000003.1"/>
</dbReference>
<comment type="similarity">
    <text evidence="1 11">Belongs to the carbohydrate kinase PfkB family.</text>
</comment>
<proteinExistence type="inferred from homology"/>
<dbReference type="SUPFAM" id="SSF53613">
    <property type="entry name" value="Ribokinase-like"/>
    <property type="match status" value="1"/>
</dbReference>
<keyword evidence="6 11" id="KW-0418">Kinase</keyword>
<dbReference type="Gene3D" id="3.40.1190.20">
    <property type="match status" value="1"/>
</dbReference>
<evidence type="ECO:0000256" key="2">
    <source>
        <dbReference type="ARBA" id="ARBA00012131"/>
    </source>
</evidence>
<keyword evidence="4 10" id="KW-0808">Transferase</keyword>
<keyword evidence="5 11" id="KW-0547">Nucleotide-binding</keyword>
<dbReference type="GO" id="GO:0008662">
    <property type="term" value="F:1-phosphofructokinase activity"/>
    <property type="evidence" value="ECO:0007669"/>
    <property type="project" value="UniProtKB-UniRule"/>
</dbReference>
<evidence type="ECO:0000313" key="14">
    <source>
        <dbReference type="Proteomes" id="UP000322814"/>
    </source>
</evidence>
<evidence type="ECO:0000256" key="3">
    <source>
        <dbReference type="ARBA" id="ARBA00013596"/>
    </source>
</evidence>
<dbReference type="EMBL" id="SAYB01000003">
    <property type="protein sequence ID" value="TXJ37997.1"/>
    <property type="molecule type" value="Genomic_DNA"/>
</dbReference>
<comment type="catalytic activity">
    <reaction evidence="9 11">
        <text>beta-D-fructose 1-phosphate + ATP = beta-D-fructose 1,6-bisphosphate + ADP + H(+)</text>
        <dbReference type="Rhea" id="RHEA:14213"/>
        <dbReference type="ChEBI" id="CHEBI:15378"/>
        <dbReference type="ChEBI" id="CHEBI:30616"/>
        <dbReference type="ChEBI" id="CHEBI:32966"/>
        <dbReference type="ChEBI" id="CHEBI:138881"/>
        <dbReference type="ChEBI" id="CHEBI:456216"/>
        <dbReference type="EC" id="2.7.1.56"/>
    </reaction>
</comment>
<evidence type="ECO:0000256" key="10">
    <source>
        <dbReference type="PIRNR" id="PIRNR000535"/>
    </source>
</evidence>
<dbReference type="PIRSF" id="PIRSF000535">
    <property type="entry name" value="1PFK/6PFK/LacC"/>
    <property type="match status" value="1"/>
</dbReference>
<evidence type="ECO:0000256" key="5">
    <source>
        <dbReference type="ARBA" id="ARBA00022741"/>
    </source>
</evidence>
<dbReference type="GO" id="GO:0005829">
    <property type="term" value="C:cytosol"/>
    <property type="evidence" value="ECO:0007669"/>
    <property type="project" value="TreeGrafter"/>
</dbReference>
<name>A0A5C8EJ02_9SPIR</name>
<accession>A0A5C8EJ02</accession>
<comment type="caution">
    <text evidence="13">The sequence shown here is derived from an EMBL/GenBank/DDBJ whole genome shotgun (WGS) entry which is preliminary data.</text>
</comment>
<keyword evidence="7 11" id="KW-0067">ATP-binding</keyword>
<dbReference type="CDD" id="cd01164">
    <property type="entry name" value="FruK_PfkB_like"/>
    <property type="match status" value="1"/>
</dbReference>
<evidence type="ECO:0000313" key="13">
    <source>
        <dbReference type="EMBL" id="TXJ37997.1"/>
    </source>
</evidence>
<dbReference type="NCBIfam" id="TIGR03168">
    <property type="entry name" value="1-PFK"/>
    <property type="match status" value="1"/>
</dbReference>
<dbReference type="InterPro" id="IPR029056">
    <property type="entry name" value="Ribokinase-like"/>
</dbReference>
<organism evidence="13 14">
    <name type="scientific">Brachyspira aalborgi</name>
    <dbReference type="NCBI Taxonomy" id="29522"/>
    <lineage>
        <taxon>Bacteria</taxon>
        <taxon>Pseudomonadati</taxon>
        <taxon>Spirochaetota</taxon>
        <taxon>Spirochaetia</taxon>
        <taxon>Brachyspirales</taxon>
        <taxon>Brachyspiraceae</taxon>
        <taxon>Brachyspira</taxon>
    </lineage>
</organism>
<dbReference type="GO" id="GO:0044281">
    <property type="term" value="P:small molecule metabolic process"/>
    <property type="evidence" value="ECO:0007669"/>
    <property type="project" value="UniProtKB-ARBA"/>
</dbReference>
<dbReference type="PANTHER" id="PTHR46566">
    <property type="entry name" value="1-PHOSPHOFRUCTOKINASE-RELATED"/>
    <property type="match status" value="1"/>
</dbReference>
<dbReference type="PANTHER" id="PTHR46566:SF1">
    <property type="entry name" value="1-PHOSPHOFRUCTOKINASE"/>
    <property type="match status" value="1"/>
</dbReference>
<reference evidence="13 14" key="1">
    <citation type="journal article" date="1992" name="Lakartidningen">
        <title>[Penicillin V and not amoxicillin is the first choice preparation in acute otitis].</title>
        <authorList>
            <person name="Kamme C."/>
            <person name="Lundgren K."/>
            <person name="Prellner K."/>
        </authorList>
    </citation>
    <scope>NUCLEOTIDE SEQUENCE [LARGE SCALE GENOMIC DNA]</scope>
    <source>
        <strain evidence="13 14">PC4580III</strain>
    </source>
</reference>
<dbReference type="EC" id="2.7.1.56" evidence="2 11"/>
<dbReference type="FunFam" id="3.40.1190.20:FF:000001">
    <property type="entry name" value="Phosphofructokinase"/>
    <property type="match status" value="1"/>
</dbReference>
<dbReference type="PROSITE" id="PS00584">
    <property type="entry name" value="PFKB_KINASES_2"/>
    <property type="match status" value="1"/>
</dbReference>
<comment type="function">
    <text evidence="11">Catalyzes the ATP-dependent phosphorylation of fructose-l-phosphate to fructose-l,6-bisphosphate.</text>
</comment>
<dbReference type="InterPro" id="IPR011611">
    <property type="entry name" value="PfkB_dom"/>
</dbReference>
<dbReference type="InterPro" id="IPR022463">
    <property type="entry name" value="1-PFruKinase"/>
</dbReference>
<gene>
    <name evidence="13" type="primary">pfkB</name>
    <name evidence="13" type="ORF">EPJ78_04635</name>
</gene>